<accession>A0A9D2TC10</accession>
<proteinExistence type="predicted"/>
<keyword evidence="1" id="KW-1133">Transmembrane helix</keyword>
<feature type="transmembrane region" description="Helical" evidence="1">
    <location>
        <begin position="7"/>
        <end position="27"/>
    </location>
</feature>
<reference evidence="2" key="2">
    <citation type="submission" date="2021-04" db="EMBL/GenBank/DDBJ databases">
        <authorList>
            <person name="Gilroy R."/>
        </authorList>
    </citation>
    <scope>NUCLEOTIDE SEQUENCE</scope>
    <source>
        <strain evidence="2">ChiBcec2-3848</strain>
    </source>
</reference>
<name>A0A9D2TC10_9FIRM</name>
<feature type="transmembrane region" description="Helical" evidence="1">
    <location>
        <begin position="84"/>
        <end position="103"/>
    </location>
</feature>
<organism evidence="2 3">
    <name type="scientific">Candidatus Blautia merdavium</name>
    <dbReference type="NCBI Taxonomy" id="2838494"/>
    <lineage>
        <taxon>Bacteria</taxon>
        <taxon>Bacillati</taxon>
        <taxon>Bacillota</taxon>
        <taxon>Clostridia</taxon>
        <taxon>Lachnospirales</taxon>
        <taxon>Lachnospiraceae</taxon>
        <taxon>Blautia</taxon>
    </lineage>
</organism>
<evidence type="ECO:0000256" key="1">
    <source>
        <dbReference type="SAM" id="Phobius"/>
    </source>
</evidence>
<comment type="caution">
    <text evidence="2">The sequence shown here is derived from an EMBL/GenBank/DDBJ whole genome shotgun (WGS) entry which is preliminary data.</text>
</comment>
<feature type="transmembrane region" description="Helical" evidence="1">
    <location>
        <begin position="33"/>
        <end position="51"/>
    </location>
</feature>
<gene>
    <name evidence="2" type="ORF">H9753_15080</name>
</gene>
<feature type="transmembrane region" description="Helical" evidence="1">
    <location>
        <begin position="109"/>
        <end position="127"/>
    </location>
</feature>
<dbReference type="Proteomes" id="UP000823886">
    <property type="component" value="Unassembled WGS sequence"/>
</dbReference>
<dbReference type="EMBL" id="DWVZ01000216">
    <property type="protein sequence ID" value="HJC64915.1"/>
    <property type="molecule type" value="Genomic_DNA"/>
</dbReference>
<evidence type="ECO:0000313" key="2">
    <source>
        <dbReference type="EMBL" id="HJC64915.1"/>
    </source>
</evidence>
<evidence type="ECO:0000313" key="3">
    <source>
        <dbReference type="Proteomes" id="UP000823886"/>
    </source>
</evidence>
<keyword evidence="1" id="KW-0812">Transmembrane</keyword>
<dbReference type="AlphaFoldDB" id="A0A9D2TC10"/>
<sequence>MTNKTKIWYLGYCIALLLFLLILFTDFPIQADLALGVLSSSIFAVSYTSLVHEKMLKQDKDYRINLSDERLIAIKEKTGNTANLINTAFLGIAAVFFLGMGYIIPAVILGIFLLIQPVILIVISNCLEKKM</sequence>
<reference evidence="2" key="1">
    <citation type="journal article" date="2021" name="PeerJ">
        <title>Extensive microbial diversity within the chicken gut microbiome revealed by metagenomics and culture.</title>
        <authorList>
            <person name="Gilroy R."/>
            <person name="Ravi A."/>
            <person name="Getino M."/>
            <person name="Pursley I."/>
            <person name="Horton D.L."/>
            <person name="Alikhan N.F."/>
            <person name="Baker D."/>
            <person name="Gharbi K."/>
            <person name="Hall N."/>
            <person name="Watson M."/>
            <person name="Adriaenssens E.M."/>
            <person name="Foster-Nyarko E."/>
            <person name="Jarju S."/>
            <person name="Secka A."/>
            <person name="Antonio M."/>
            <person name="Oren A."/>
            <person name="Chaudhuri R.R."/>
            <person name="La Ragione R."/>
            <person name="Hildebrand F."/>
            <person name="Pallen M.J."/>
        </authorList>
    </citation>
    <scope>NUCLEOTIDE SEQUENCE</scope>
    <source>
        <strain evidence="2">ChiBcec2-3848</strain>
    </source>
</reference>
<keyword evidence="1" id="KW-0472">Membrane</keyword>
<protein>
    <submittedName>
        <fullName evidence="2">Uncharacterized protein</fullName>
    </submittedName>
</protein>